<reference evidence="2 3" key="1">
    <citation type="submission" date="2015-09" db="EMBL/GenBank/DDBJ databases">
        <title>Draft genome of a European isolate of the apple canker pathogen Neonectria ditissima.</title>
        <authorList>
            <person name="Gomez-Cortecero A."/>
            <person name="Harrison R.J."/>
            <person name="Armitage A.D."/>
        </authorList>
    </citation>
    <scope>NUCLEOTIDE SEQUENCE [LARGE SCALE GENOMIC DNA]</scope>
    <source>
        <strain evidence="2 3">R09/05</strain>
    </source>
</reference>
<dbReference type="AlphaFoldDB" id="A0A0P7B3X8"/>
<organism evidence="2 3">
    <name type="scientific">Neonectria ditissima</name>
    <dbReference type="NCBI Taxonomy" id="78410"/>
    <lineage>
        <taxon>Eukaryota</taxon>
        <taxon>Fungi</taxon>
        <taxon>Dikarya</taxon>
        <taxon>Ascomycota</taxon>
        <taxon>Pezizomycotina</taxon>
        <taxon>Sordariomycetes</taxon>
        <taxon>Hypocreomycetidae</taxon>
        <taxon>Hypocreales</taxon>
        <taxon>Nectriaceae</taxon>
        <taxon>Neonectria</taxon>
    </lineage>
</organism>
<protein>
    <recommendedName>
        <fullName evidence="4">Aminoglycoside phosphotransferase domain-containing protein</fullName>
    </recommendedName>
</protein>
<accession>A0A0P7B3X8</accession>
<comment type="caution">
    <text evidence="2">The sequence shown here is derived from an EMBL/GenBank/DDBJ whole genome shotgun (WGS) entry which is preliminary data.</text>
</comment>
<evidence type="ECO:0008006" key="4">
    <source>
        <dbReference type="Google" id="ProtNLM"/>
    </source>
</evidence>
<name>A0A0P7B3X8_9HYPO</name>
<dbReference type="Gene3D" id="3.90.1200.10">
    <property type="match status" value="1"/>
</dbReference>
<dbReference type="InterPro" id="IPR051678">
    <property type="entry name" value="AGP_Transferase"/>
</dbReference>
<feature type="coiled-coil region" evidence="1">
    <location>
        <begin position="307"/>
        <end position="334"/>
    </location>
</feature>
<dbReference type="PANTHER" id="PTHR21310:SF37">
    <property type="entry name" value="AMINOGLYCOSIDE PHOSPHOTRANSFERASE DOMAIN-CONTAINING PROTEIN"/>
    <property type="match status" value="1"/>
</dbReference>
<evidence type="ECO:0000313" key="3">
    <source>
        <dbReference type="Proteomes" id="UP000050424"/>
    </source>
</evidence>
<dbReference type="Proteomes" id="UP000050424">
    <property type="component" value="Unassembled WGS sequence"/>
</dbReference>
<dbReference type="PANTHER" id="PTHR21310">
    <property type="entry name" value="AMINOGLYCOSIDE PHOSPHOTRANSFERASE-RELATED-RELATED"/>
    <property type="match status" value="1"/>
</dbReference>
<dbReference type="EMBL" id="LKCW01000213">
    <property type="protein sequence ID" value="KPM36214.1"/>
    <property type="molecule type" value="Genomic_DNA"/>
</dbReference>
<gene>
    <name evidence="2" type="ORF">AK830_g10355</name>
</gene>
<keyword evidence="3" id="KW-1185">Reference proteome</keyword>
<proteinExistence type="predicted"/>
<keyword evidence="1" id="KW-0175">Coiled coil</keyword>
<evidence type="ECO:0000313" key="2">
    <source>
        <dbReference type="EMBL" id="KPM36214.1"/>
    </source>
</evidence>
<evidence type="ECO:0000256" key="1">
    <source>
        <dbReference type="SAM" id="Coils"/>
    </source>
</evidence>
<dbReference type="OrthoDB" id="5412996at2759"/>
<sequence length="367" mass="42432">MMDFVEGVGVDHILQRPDARIMRQDVSQTALEAIFRQMINFSLQLRNLDFPHIGSLNSSSTPAGGSFAGIIRSRPMTKKAQDFLLEGGVDVLGPRDETFSSTTDYFHHVVDRDLQHLHDQPNSVDDEHDAREKYIYFNVMKALISRHVIPGSDKRPFKLICDDFQRTNMIVNNEEDLKVVAVIDWEWSYTAPAQLVDSVPPWLLIESPHVWASVDDRLVRYNAHLELYTRLLEEEEIKILGDDTSEDQKPSTMLRLCQQNGRQWFHLIILRGFNGPTCVPFAKLIEETKDWNKLVAAIPKEDIDSFVQKKMADLKEYEKQMAEMKERYAVALKGGLKDLDAFIRKNTETLPLDESRYQWKSWTCFNL</sequence>